<dbReference type="SUPFAM" id="SSF52540">
    <property type="entry name" value="P-loop containing nucleoside triphosphate hydrolases"/>
    <property type="match status" value="1"/>
</dbReference>
<dbReference type="InterPro" id="IPR003439">
    <property type="entry name" value="ABC_transporter-like_ATP-bd"/>
</dbReference>
<evidence type="ECO:0000256" key="3">
    <source>
        <dbReference type="ARBA" id="ARBA00022475"/>
    </source>
</evidence>
<dbReference type="SUPFAM" id="SSF55021">
    <property type="entry name" value="ACT-like"/>
    <property type="match status" value="1"/>
</dbReference>
<dbReference type="Gene3D" id="3.40.50.300">
    <property type="entry name" value="P-loop containing nucleotide triphosphate hydrolases"/>
    <property type="match status" value="1"/>
</dbReference>
<keyword evidence="11" id="KW-1185">Reference proteome</keyword>
<gene>
    <name evidence="10" type="ORF">EDD62_1351</name>
</gene>
<evidence type="ECO:0000259" key="9">
    <source>
        <dbReference type="PROSITE" id="PS50893"/>
    </source>
</evidence>
<keyword evidence="6" id="KW-1278">Translocase</keyword>
<dbReference type="InterPro" id="IPR050086">
    <property type="entry name" value="MetN_ABC_transporter-like"/>
</dbReference>
<evidence type="ECO:0000256" key="7">
    <source>
        <dbReference type="ARBA" id="ARBA00022970"/>
    </source>
</evidence>
<dbReference type="PANTHER" id="PTHR43166">
    <property type="entry name" value="AMINO ACID IMPORT ATP-BINDING PROTEIN"/>
    <property type="match status" value="1"/>
</dbReference>
<dbReference type="GO" id="GO:0005886">
    <property type="term" value="C:plasma membrane"/>
    <property type="evidence" value="ECO:0007669"/>
    <property type="project" value="UniProtKB-ARBA"/>
</dbReference>
<dbReference type="RefSeq" id="WP_123808022.1">
    <property type="nucleotide sequence ID" value="NZ_RKRK01000003.1"/>
</dbReference>
<dbReference type="CDD" id="cd03258">
    <property type="entry name" value="ABC_MetN_methionine_transporter"/>
    <property type="match status" value="1"/>
</dbReference>
<evidence type="ECO:0000256" key="4">
    <source>
        <dbReference type="ARBA" id="ARBA00022741"/>
    </source>
</evidence>
<keyword evidence="2" id="KW-0813">Transport</keyword>
<accession>A0A3N5CCQ8</accession>
<dbReference type="GO" id="GO:0005524">
    <property type="term" value="F:ATP binding"/>
    <property type="evidence" value="ECO:0007669"/>
    <property type="project" value="UniProtKB-KW"/>
</dbReference>
<evidence type="ECO:0000256" key="6">
    <source>
        <dbReference type="ARBA" id="ARBA00022967"/>
    </source>
</evidence>
<evidence type="ECO:0000256" key="5">
    <source>
        <dbReference type="ARBA" id="ARBA00022840"/>
    </source>
</evidence>
<keyword evidence="5 10" id="KW-0067">ATP-binding</keyword>
<dbReference type="Pfam" id="PF00005">
    <property type="entry name" value="ABC_tran"/>
    <property type="match status" value="1"/>
</dbReference>
<proteinExistence type="inferred from homology"/>
<sequence>MIEFKHVNKTYSKKGQSIDALKDVSFQVNKGDIYGVIGYSGAGKSTLIRLVNQLETTTSGDVIVDGENINQYSKSELRRARKHIGMIFQHFNLLETKTVFNNVAIPLYLIGTPKEEIKERVHAMLEFVGIGDKAKQYPKELSGGQKQRVAIARALITRPKILLCDEATSALDPATTEQILSLLKKVNNEFDITILIITHEMSVIQQICDKVAVMENGELIEHGSVKQVFSQPRTDTAKRFVSTVIKTSPTTMMQQSIKQSTDRHLFKLFVDTHQLDVPFIEHLIQTLQLNVSIIHAFMAEIQEDTVCYLWLNVQGSDQQIQSVHDYFSSHNIIYEEVA</sequence>
<dbReference type="SMART" id="SM00930">
    <property type="entry name" value="NIL"/>
    <property type="match status" value="1"/>
</dbReference>
<evidence type="ECO:0000256" key="1">
    <source>
        <dbReference type="ARBA" id="ARBA00005417"/>
    </source>
</evidence>
<protein>
    <submittedName>
        <fullName evidence="10">D-methionine transport system ATP-binding protein</fullName>
    </submittedName>
</protein>
<reference evidence="10 11" key="1">
    <citation type="submission" date="2018-11" db="EMBL/GenBank/DDBJ databases">
        <title>Genomic Encyclopedia of Type Strains, Phase IV (KMG-IV): sequencing the most valuable type-strain genomes for metagenomic binning, comparative biology and taxonomic classification.</title>
        <authorList>
            <person name="Goeker M."/>
        </authorList>
    </citation>
    <scope>NUCLEOTIDE SEQUENCE [LARGE SCALE GENOMIC DNA]</scope>
    <source>
        <strain evidence="10 11">DSM 29158</strain>
    </source>
</reference>
<dbReference type="InterPro" id="IPR018449">
    <property type="entry name" value="NIL_domain"/>
</dbReference>
<dbReference type="PROSITE" id="PS00211">
    <property type="entry name" value="ABC_TRANSPORTER_1"/>
    <property type="match status" value="1"/>
</dbReference>
<feature type="domain" description="ABC transporter" evidence="9">
    <location>
        <begin position="2"/>
        <end position="241"/>
    </location>
</feature>
<evidence type="ECO:0000256" key="2">
    <source>
        <dbReference type="ARBA" id="ARBA00022448"/>
    </source>
</evidence>
<keyword evidence="4" id="KW-0547">Nucleotide-binding</keyword>
<dbReference type="SMART" id="SM00382">
    <property type="entry name" value="AAA"/>
    <property type="match status" value="1"/>
</dbReference>
<dbReference type="Proteomes" id="UP000277108">
    <property type="component" value="Unassembled WGS sequence"/>
</dbReference>
<dbReference type="InterPro" id="IPR003593">
    <property type="entry name" value="AAA+_ATPase"/>
</dbReference>
<name>A0A3N5CCQ8_9BACL</name>
<dbReference type="AlphaFoldDB" id="A0A3N5CCQ8"/>
<dbReference type="PANTHER" id="PTHR43166:SF30">
    <property type="entry name" value="METHIONINE IMPORT ATP-BINDING PROTEIN METN"/>
    <property type="match status" value="1"/>
</dbReference>
<evidence type="ECO:0000256" key="8">
    <source>
        <dbReference type="ARBA" id="ARBA00023136"/>
    </source>
</evidence>
<dbReference type="Pfam" id="PF09383">
    <property type="entry name" value="NIL"/>
    <property type="match status" value="1"/>
</dbReference>
<dbReference type="InterPro" id="IPR041701">
    <property type="entry name" value="MetN_ABC"/>
</dbReference>
<keyword evidence="8" id="KW-0472">Membrane</keyword>
<dbReference type="Gene3D" id="3.30.70.260">
    <property type="match status" value="1"/>
</dbReference>
<dbReference type="InterPro" id="IPR017871">
    <property type="entry name" value="ABC_transporter-like_CS"/>
</dbReference>
<dbReference type="InterPro" id="IPR027417">
    <property type="entry name" value="P-loop_NTPase"/>
</dbReference>
<dbReference type="GO" id="GO:0016887">
    <property type="term" value="F:ATP hydrolysis activity"/>
    <property type="evidence" value="ECO:0007669"/>
    <property type="project" value="InterPro"/>
</dbReference>
<evidence type="ECO:0000313" key="11">
    <source>
        <dbReference type="Proteomes" id="UP000277108"/>
    </source>
</evidence>
<dbReference type="InterPro" id="IPR045865">
    <property type="entry name" value="ACT-like_dom_sf"/>
</dbReference>
<keyword evidence="7" id="KW-0029">Amino-acid transport</keyword>
<dbReference type="FunFam" id="3.40.50.300:FF:000056">
    <property type="entry name" value="Cell division ATP-binding protein FtsE"/>
    <property type="match status" value="1"/>
</dbReference>
<dbReference type="PROSITE" id="PS50893">
    <property type="entry name" value="ABC_TRANSPORTER_2"/>
    <property type="match status" value="1"/>
</dbReference>
<dbReference type="EMBL" id="RKRK01000003">
    <property type="protein sequence ID" value="RPF56695.1"/>
    <property type="molecule type" value="Genomic_DNA"/>
</dbReference>
<comment type="similarity">
    <text evidence="1">Belongs to the ABC transporter superfamily.</text>
</comment>
<dbReference type="OrthoDB" id="9802264at2"/>
<organism evidence="10 11">
    <name type="scientific">Abyssicoccus albus</name>
    <dbReference type="NCBI Taxonomy" id="1817405"/>
    <lineage>
        <taxon>Bacteria</taxon>
        <taxon>Bacillati</taxon>
        <taxon>Bacillota</taxon>
        <taxon>Bacilli</taxon>
        <taxon>Bacillales</taxon>
        <taxon>Abyssicoccaceae</taxon>
    </lineage>
</organism>
<comment type="caution">
    <text evidence="10">The sequence shown here is derived from an EMBL/GenBank/DDBJ whole genome shotgun (WGS) entry which is preliminary data.</text>
</comment>
<evidence type="ECO:0000313" key="10">
    <source>
        <dbReference type="EMBL" id="RPF56695.1"/>
    </source>
</evidence>
<dbReference type="GO" id="GO:0006865">
    <property type="term" value="P:amino acid transport"/>
    <property type="evidence" value="ECO:0007669"/>
    <property type="project" value="UniProtKB-KW"/>
</dbReference>
<keyword evidence="3" id="KW-1003">Cell membrane</keyword>